<keyword evidence="1" id="KW-0472">Membrane</keyword>
<dbReference type="AlphaFoldDB" id="X1C4P7"/>
<dbReference type="GO" id="GO:0004175">
    <property type="term" value="F:endopeptidase activity"/>
    <property type="evidence" value="ECO:0007669"/>
    <property type="project" value="UniProtKB-ARBA"/>
</dbReference>
<name>X1C4P7_9ZZZZ</name>
<evidence type="ECO:0000256" key="1">
    <source>
        <dbReference type="SAM" id="Phobius"/>
    </source>
</evidence>
<dbReference type="InterPro" id="IPR003675">
    <property type="entry name" value="Rce1/LyrA-like_dom"/>
</dbReference>
<feature type="domain" description="CAAX prenyl protease 2/Lysostaphin resistance protein A-like" evidence="2">
    <location>
        <begin position="1"/>
        <end position="52"/>
    </location>
</feature>
<dbReference type="Pfam" id="PF02517">
    <property type="entry name" value="Rce1-like"/>
    <property type="match status" value="1"/>
</dbReference>
<proteinExistence type="predicted"/>
<keyword evidence="1" id="KW-0812">Transmembrane</keyword>
<reference evidence="3" key="1">
    <citation type="journal article" date="2014" name="Front. Microbiol.">
        <title>High frequency of phylogenetically diverse reductive dehalogenase-homologous genes in deep subseafloor sedimentary metagenomes.</title>
        <authorList>
            <person name="Kawai M."/>
            <person name="Futagami T."/>
            <person name="Toyoda A."/>
            <person name="Takaki Y."/>
            <person name="Nishi S."/>
            <person name="Hori S."/>
            <person name="Arai W."/>
            <person name="Tsubouchi T."/>
            <person name="Morono Y."/>
            <person name="Uchiyama I."/>
            <person name="Ito T."/>
            <person name="Fujiyama A."/>
            <person name="Inagaki F."/>
            <person name="Takami H."/>
        </authorList>
    </citation>
    <scope>NUCLEOTIDE SEQUENCE</scope>
    <source>
        <strain evidence="3">Expedition CK06-06</strain>
    </source>
</reference>
<organism evidence="3">
    <name type="scientific">marine sediment metagenome</name>
    <dbReference type="NCBI Taxonomy" id="412755"/>
    <lineage>
        <taxon>unclassified sequences</taxon>
        <taxon>metagenomes</taxon>
        <taxon>ecological metagenomes</taxon>
    </lineage>
</organism>
<evidence type="ECO:0000313" key="3">
    <source>
        <dbReference type="EMBL" id="GAG79346.1"/>
    </source>
</evidence>
<accession>X1C4P7</accession>
<keyword evidence="1" id="KW-1133">Transmembrane helix</keyword>
<dbReference type="GO" id="GO:0080120">
    <property type="term" value="P:CAAX-box protein maturation"/>
    <property type="evidence" value="ECO:0007669"/>
    <property type="project" value="UniProtKB-ARBA"/>
</dbReference>
<protein>
    <recommendedName>
        <fullName evidence="2">CAAX prenyl protease 2/Lysostaphin resistance protein A-like domain-containing protein</fullName>
    </recommendedName>
</protein>
<evidence type="ECO:0000259" key="2">
    <source>
        <dbReference type="Pfam" id="PF02517"/>
    </source>
</evidence>
<feature type="non-terminal residue" evidence="3">
    <location>
        <position position="1"/>
    </location>
</feature>
<gene>
    <name evidence="3" type="ORF">S01H4_31306</name>
</gene>
<sequence>AMFLSSILFAVFHLEPTQLIPLIGIGFILSFVYEKAESLIPSILLHSLNNLIAIIILFQFIKYS</sequence>
<dbReference type="EMBL" id="BART01016251">
    <property type="protein sequence ID" value="GAG79346.1"/>
    <property type="molecule type" value="Genomic_DNA"/>
</dbReference>
<comment type="caution">
    <text evidence="3">The sequence shown here is derived from an EMBL/GenBank/DDBJ whole genome shotgun (WGS) entry which is preliminary data.</text>
</comment>
<feature type="transmembrane region" description="Helical" evidence="1">
    <location>
        <begin position="43"/>
        <end position="61"/>
    </location>
</feature>